<dbReference type="GO" id="GO:0055085">
    <property type="term" value="P:transmembrane transport"/>
    <property type="evidence" value="ECO:0007669"/>
    <property type="project" value="InterPro"/>
</dbReference>
<dbReference type="InterPro" id="IPR051393">
    <property type="entry name" value="ABC_transporter_permease"/>
</dbReference>
<dbReference type="Proteomes" id="UP000233375">
    <property type="component" value="Unassembled WGS sequence"/>
</dbReference>
<sequence length="319" mass="36363">MSDLGKQNREISIKPISIKIGTKNKHRTVKQKNTLSLLLFVLPAFIFYFVFLLIPTIGAGFYSFTDWNALSQTFHFVGFSNYMEAFKEDVDFRHSFFFTLKYTAFMFVFQNVIALLLALFIETRIRTKGFFRTIFFLPNMLSLIISALMFSFIFTNVLPELSKKAMLAFLDQPWIGDADVSFYSILIVSLWHGIGYMMVIYMAALQGVPKHLKEAALIDGANPFQRLIHVTLPMIMHAVTICAFLTLNGAFKVFDVVYALTSGGPGRSTQVMALNIYEEAFSNNFRYGYANAKAMILFLIVLVITLIQTRLLKKKEVEA</sequence>
<proteinExistence type="inferred from homology"/>
<keyword evidence="10" id="KW-1185">Reference proteome</keyword>
<dbReference type="GO" id="GO:0005886">
    <property type="term" value="C:plasma membrane"/>
    <property type="evidence" value="ECO:0007669"/>
    <property type="project" value="UniProtKB-SubCell"/>
</dbReference>
<evidence type="ECO:0000256" key="6">
    <source>
        <dbReference type="ARBA" id="ARBA00023136"/>
    </source>
</evidence>
<evidence type="ECO:0000256" key="2">
    <source>
        <dbReference type="ARBA" id="ARBA00022448"/>
    </source>
</evidence>
<dbReference type="Gene3D" id="1.10.3720.10">
    <property type="entry name" value="MetI-like"/>
    <property type="match status" value="1"/>
</dbReference>
<feature type="transmembrane region" description="Helical" evidence="7">
    <location>
        <begin position="102"/>
        <end position="121"/>
    </location>
</feature>
<comment type="similarity">
    <text evidence="7">Belongs to the binding-protein-dependent transport system permease family.</text>
</comment>
<keyword evidence="3" id="KW-1003">Cell membrane</keyword>
<protein>
    <submittedName>
        <fullName evidence="9">ABC transporter permease</fullName>
    </submittedName>
</protein>
<accession>A0A2N0YZU8</accession>
<dbReference type="EMBL" id="PISE01000034">
    <property type="protein sequence ID" value="PKG22780.1"/>
    <property type="molecule type" value="Genomic_DNA"/>
</dbReference>
<dbReference type="PANTHER" id="PTHR30193">
    <property type="entry name" value="ABC TRANSPORTER PERMEASE PROTEIN"/>
    <property type="match status" value="1"/>
</dbReference>
<reference evidence="9 10" key="1">
    <citation type="journal article" date="2003" name="Int. J. Syst. Evol. Microbiol.">
        <title>Bacillus nealsonii sp. nov., isolated from a spacecraft-assembly facility, whose spores are gamma-radiation resistant.</title>
        <authorList>
            <person name="Venkateswaran K."/>
            <person name="Kempf M."/>
            <person name="Chen F."/>
            <person name="Satomi M."/>
            <person name="Nicholson W."/>
            <person name="Kern R."/>
        </authorList>
    </citation>
    <scope>NUCLEOTIDE SEQUENCE [LARGE SCALE GENOMIC DNA]</scope>
    <source>
        <strain evidence="9 10">FO-92</strain>
    </source>
</reference>
<keyword evidence="2 7" id="KW-0813">Transport</keyword>
<dbReference type="InterPro" id="IPR035906">
    <property type="entry name" value="MetI-like_sf"/>
</dbReference>
<dbReference type="OrthoDB" id="5174895at2"/>
<keyword evidence="5 7" id="KW-1133">Transmembrane helix</keyword>
<evidence type="ECO:0000256" key="3">
    <source>
        <dbReference type="ARBA" id="ARBA00022475"/>
    </source>
</evidence>
<feature type="transmembrane region" description="Helical" evidence="7">
    <location>
        <begin position="287"/>
        <end position="307"/>
    </location>
</feature>
<feature type="transmembrane region" description="Helical" evidence="7">
    <location>
        <begin position="180"/>
        <end position="205"/>
    </location>
</feature>
<dbReference type="Pfam" id="PF00528">
    <property type="entry name" value="BPD_transp_1"/>
    <property type="match status" value="1"/>
</dbReference>
<name>A0A2N0YZU8_9BACI</name>
<evidence type="ECO:0000313" key="9">
    <source>
        <dbReference type="EMBL" id="PKG22780.1"/>
    </source>
</evidence>
<comment type="caution">
    <text evidence="9">The sequence shown here is derived from an EMBL/GenBank/DDBJ whole genome shotgun (WGS) entry which is preliminary data.</text>
</comment>
<dbReference type="CDD" id="cd06261">
    <property type="entry name" value="TM_PBP2"/>
    <property type="match status" value="1"/>
</dbReference>
<evidence type="ECO:0000256" key="7">
    <source>
        <dbReference type="RuleBase" id="RU363032"/>
    </source>
</evidence>
<dbReference type="PROSITE" id="PS50928">
    <property type="entry name" value="ABC_TM1"/>
    <property type="match status" value="1"/>
</dbReference>
<evidence type="ECO:0000259" key="8">
    <source>
        <dbReference type="PROSITE" id="PS50928"/>
    </source>
</evidence>
<keyword evidence="4 7" id="KW-0812">Transmembrane</keyword>
<evidence type="ECO:0000256" key="5">
    <source>
        <dbReference type="ARBA" id="ARBA00022989"/>
    </source>
</evidence>
<dbReference type="PANTHER" id="PTHR30193:SF37">
    <property type="entry name" value="INNER MEMBRANE ABC TRANSPORTER PERMEASE PROTEIN YCJO"/>
    <property type="match status" value="1"/>
</dbReference>
<evidence type="ECO:0000313" key="10">
    <source>
        <dbReference type="Proteomes" id="UP000233375"/>
    </source>
</evidence>
<keyword evidence="6 7" id="KW-0472">Membrane</keyword>
<gene>
    <name evidence="9" type="ORF">CWS01_15370</name>
</gene>
<feature type="domain" description="ABC transmembrane type-1" evidence="8">
    <location>
        <begin position="96"/>
        <end position="308"/>
    </location>
</feature>
<feature type="transmembrane region" description="Helical" evidence="7">
    <location>
        <begin position="133"/>
        <end position="154"/>
    </location>
</feature>
<evidence type="ECO:0000256" key="4">
    <source>
        <dbReference type="ARBA" id="ARBA00022692"/>
    </source>
</evidence>
<feature type="transmembrane region" description="Helical" evidence="7">
    <location>
        <begin position="35"/>
        <end position="62"/>
    </location>
</feature>
<dbReference type="SUPFAM" id="SSF161098">
    <property type="entry name" value="MetI-like"/>
    <property type="match status" value="1"/>
</dbReference>
<dbReference type="AlphaFoldDB" id="A0A2N0YZU8"/>
<feature type="transmembrane region" description="Helical" evidence="7">
    <location>
        <begin position="226"/>
        <end position="247"/>
    </location>
</feature>
<comment type="subcellular location">
    <subcellularLocation>
        <location evidence="1 7">Cell membrane</location>
        <topology evidence="1 7">Multi-pass membrane protein</topology>
    </subcellularLocation>
</comment>
<dbReference type="InterPro" id="IPR000515">
    <property type="entry name" value="MetI-like"/>
</dbReference>
<evidence type="ECO:0000256" key="1">
    <source>
        <dbReference type="ARBA" id="ARBA00004651"/>
    </source>
</evidence>
<organism evidence="9 10">
    <name type="scientific">Niallia nealsonii</name>
    <dbReference type="NCBI Taxonomy" id="115979"/>
    <lineage>
        <taxon>Bacteria</taxon>
        <taxon>Bacillati</taxon>
        <taxon>Bacillota</taxon>
        <taxon>Bacilli</taxon>
        <taxon>Bacillales</taxon>
        <taxon>Bacillaceae</taxon>
        <taxon>Niallia</taxon>
    </lineage>
</organism>